<comment type="caution">
    <text evidence="2">The sequence shown here is derived from an EMBL/GenBank/DDBJ whole genome shotgun (WGS) entry which is preliminary data.</text>
</comment>
<keyword evidence="3" id="KW-1185">Reference proteome</keyword>
<dbReference type="Proteomes" id="UP001519287">
    <property type="component" value="Unassembled WGS sequence"/>
</dbReference>
<accession>A0ABS4ISN4</accession>
<evidence type="ECO:0000259" key="1">
    <source>
        <dbReference type="Pfam" id="PF13274"/>
    </source>
</evidence>
<organism evidence="2 3">
    <name type="scientific">Paenibacillus eucommiae</name>
    <dbReference type="NCBI Taxonomy" id="1355755"/>
    <lineage>
        <taxon>Bacteria</taxon>
        <taxon>Bacillati</taxon>
        <taxon>Bacillota</taxon>
        <taxon>Bacilli</taxon>
        <taxon>Bacillales</taxon>
        <taxon>Paenibacillaceae</taxon>
        <taxon>Paenibacillus</taxon>
    </lineage>
</organism>
<protein>
    <recommendedName>
        <fullName evidence="1">Antitoxin SocA-like Panacea domain-containing protein</fullName>
    </recommendedName>
</protein>
<evidence type="ECO:0000313" key="3">
    <source>
        <dbReference type="Proteomes" id="UP001519287"/>
    </source>
</evidence>
<dbReference type="InterPro" id="IPR025272">
    <property type="entry name" value="SocA_Panacea"/>
</dbReference>
<dbReference type="EMBL" id="JAGGLB010000005">
    <property type="protein sequence ID" value="MBP1990578.1"/>
    <property type="molecule type" value="Genomic_DNA"/>
</dbReference>
<proteinExistence type="predicted"/>
<dbReference type="Pfam" id="PF13274">
    <property type="entry name" value="SocA_Panacea"/>
    <property type="match status" value="1"/>
</dbReference>
<reference evidence="2 3" key="1">
    <citation type="submission" date="2021-03" db="EMBL/GenBank/DDBJ databases">
        <title>Genomic Encyclopedia of Type Strains, Phase IV (KMG-IV): sequencing the most valuable type-strain genomes for metagenomic binning, comparative biology and taxonomic classification.</title>
        <authorList>
            <person name="Goeker M."/>
        </authorList>
    </citation>
    <scope>NUCLEOTIDE SEQUENCE [LARGE SCALE GENOMIC DNA]</scope>
    <source>
        <strain evidence="2 3">DSM 26048</strain>
    </source>
</reference>
<name>A0ABS4ISN4_9BACL</name>
<gene>
    <name evidence="2" type="ORF">J2Z66_002184</name>
</gene>
<dbReference type="RefSeq" id="WP_209971336.1">
    <property type="nucleotide sequence ID" value="NZ_JAGGLB010000005.1"/>
</dbReference>
<evidence type="ECO:0000313" key="2">
    <source>
        <dbReference type="EMBL" id="MBP1990578.1"/>
    </source>
</evidence>
<feature type="domain" description="Antitoxin SocA-like Panacea" evidence="1">
    <location>
        <begin position="63"/>
        <end position="126"/>
    </location>
</feature>
<sequence length="143" mass="16927">MVKKAIESWMAGDSKYQSDEEIIEAIYRPHDFTEMAGYSEFSLDKFLHMILYFTRRGVQKTKLMKLLWYSDFLYFKRQSVSISGATYCRRKFGPVPKDHDMTLAHLQHMNIIEVDETLYDDRITMTVIAKEPFDSTLFTEDEI</sequence>